<dbReference type="GO" id="GO:0106310">
    <property type="term" value="F:protein serine kinase activity"/>
    <property type="evidence" value="ECO:0007669"/>
    <property type="project" value="RHEA"/>
</dbReference>
<dbReference type="FunFam" id="3.30.200.20:FF:000043">
    <property type="entry name" value="Wall-associated receptor kinase 2"/>
    <property type="match status" value="1"/>
</dbReference>
<evidence type="ECO:0000256" key="3">
    <source>
        <dbReference type="ARBA" id="ARBA00022536"/>
    </source>
</evidence>
<feature type="signal peptide" evidence="23">
    <location>
        <begin position="1"/>
        <end position="31"/>
    </location>
</feature>
<accession>A0A2G9GV42</accession>
<dbReference type="InterPro" id="IPR017441">
    <property type="entry name" value="Protein_kinase_ATP_BS"/>
</dbReference>
<evidence type="ECO:0000256" key="12">
    <source>
        <dbReference type="ARBA" id="ARBA00022989"/>
    </source>
</evidence>
<dbReference type="InterPro" id="IPR011009">
    <property type="entry name" value="Kinase-like_dom_sf"/>
</dbReference>
<evidence type="ECO:0000256" key="19">
    <source>
        <dbReference type="PROSITE-ProRule" id="PRU00076"/>
    </source>
</evidence>
<name>A0A2G9GV42_9LAMI</name>
<comment type="caution">
    <text evidence="19">Lacks conserved residue(s) required for the propagation of feature annotation.</text>
</comment>
<evidence type="ECO:0000256" key="11">
    <source>
        <dbReference type="ARBA" id="ARBA00022840"/>
    </source>
</evidence>
<evidence type="ECO:0000256" key="21">
    <source>
        <dbReference type="SAM" id="MobiDB-lite"/>
    </source>
</evidence>
<evidence type="ECO:0000256" key="9">
    <source>
        <dbReference type="ARBA" id="ARBA00022741"/>
    </source>
</evidence>
<dbReference type="InterPro" id="IPR001881">
    <property type="entry name" value="EGF-like_Ca-bd_dom"/>
</dbReference>
<dbReference type="GO" id="GO:0005524">
    <property type="term" value="F:ATP binding"/>
    <property type="evidence" value="ECO:0007669"/>
    <property type="project" value="UniProtKB-UniRule"/>
</dbReference>
<dbReference type="SUPFAM" id="SSF57196">
    <property type="entry name" value="EGF/Laminin"/>
    <property type="match status" value="1"/>
</dbReference>
<dbReference type="STRING" id="429701.A0A2G9GV42"/>
<dbReference type="PROSITE" id="PS00107">
    <property type="entry name" value="PROTEIN_KINASE_ATP"/>
    <property type="match status" value="1"/>
</dbReference>
<protein>
    <submittedName>
        <fullName evidence="26">Serine/threonine protein kinase</fullName>
        <ecNumber evidence="26">2.7.11.1</ecNumber>
    </submittedName>
</protein>
<dbReference type="InterPro" id="IPR000742">
    <property type="entry name" value="EGF"/>
</dbReference>
<dbReference type="CDD" id="cd00054">
    <property type="entry name" value="EGF_CA"/>
    <property type="match status" value="1"/>
</dbReference>
<keyword evidence="2 26" id="KW-0723">Serine/threonine-protein kinase</keyword>
<keyword evidence="10 26" id="KW-0418">Kinase</keyword>
<dbReference type="PROSITE" id="PS00010">
    <property type="entry name" value="ASX_HYDROXYL"/>
    <property type="match status" value="1"/>
</dbReference>
<dbReference type="InterPro" id="IPR049883">
    <property type="entry name" value="NOTCH1_EGF-like"/>
</dbReference>
<evidence type="ECO:0000256" key="7">
    <source>
        <dbReference type="ARBA" id="ARBA00022729"/>
    </source>
</evidence>
<keyword evidence="9 20" id="KW-0547">Nucleotide-binding</keyword>
<dbReference type="Gene3D" id="3.30.200.20">
    <property type="entry name" value="Phosphorylase Kinase, domain 1"/>
    <property type="match status" value="1"/>
</dbReference>
<evidence type="ECO:0000313" key="27">
    <source>
        <dbReference type="Proteomes" id="UP000231279"/>
    </source>
</evidence>
<dbReference type="PROSITE" id="PS50026">
    <property type="entry name" value="EGF_3"/>
    <property type="match status" value="1"/>
</dbReference>
<dbReference type="GO" id="GO:0004674">
    <property type="term" value="F:protein serine/threonine kinase activity"/>
    <property type="evidence" value="ECO:0007669"/>
    <property type="project" value="UniProtKB-KW"/>
</dbReference>
<keyword evidence="12 22" id="KW-1133">Transmembrane helix</keyword>
<keyword evidence="15" id="KW-0325">Glycoprotein</keyword>
<keyword evidence="27" id="KW-1185">Reference proteome</keyword>
<dbReference type="PANTHER" id="PTHR27005:SF283">
    <property type="entry name" value="OS02G0633066 PROTEIN"/>
    <property type="match status" value="1"/>
</dbReference>
<dbReference type="SMART" id="SM00179">
    <property type="entry name" value="EGF_CA"/>
    <property type="match status" value="1"/>
</dbReference>
<dbReference type="PANTHER" id="PTHR27005">
    <property type="entry name" value="WALL-ASSOCIATED RECEPTOR KINASE-LIKE 21"/>
    <property type="match status" value="1"/>
</dbReference>
<evidence type="ECO:0000256" key="14">
    <source>
        <dbReference type="ARBA" id="ARBA00023157"/>
    </source>
</evidence>
<dbReference type="EMBL" id="NKXS01003678">
    <property type="protein sequence ID" value="PIN08870.1"/>
    <property type="molecule type" value="Genomic_DNA"/>
</dbReference>
<dbReference type="InterPro" id="IPR008271">
    <property type="entry name" value="Ser/Thr_kinase_AS"/>
</dbReference>
<comment type="catalytic activity">
    <reaction evidence="17">
        <text>L-threonyl-[protein] + ATP = O-phospho-L-threonyl-[protein] + ADP + H(+)</text>
        <dbReference type="Rhea" id="RHEA:46608"/>
        <dbReference type="Rhea" id="RHEA-COMP:11060"/>
        <dbReference type="Rhea" id="RHEA-COMP:11605"/>
        <dbReference type="ChEBI" id="CHEBI:15378"/>
        <dbReference type="ChEBI" id="CHEBI:30013"/>
        <dbReference type="ChEBI" id="CHEBI:30616"/>
        <dbReference type="ChEBI" id="CHEBI:61977"/>
        <dbReference type="ChEBI" id="CHEBI:456216"/>
    </reaction>
</comment>
<dbReference type="PROSITE" id="PS01187">
    <property type="entry name" value="EGF_CA"/>
    <property type="match status" value="1"/>
</dbReference>
<dbReference type="GO" id="GO:0007166">
    <property type="term" value="P:cell surface receptor signaling pathway"/>
    <property type="evidence" value="ECO:0007669"/>
    <property type="project" value="InterPro"/>
</dbReference>
<evidence type="ECO:0000256" key="22">
    <source>
        <dbReference type="SAM" id="Phobius"/>
    </source>
</evidence>
<dbReference type="Proteomes" id="UP000231279">
    <property type="component" value="Unassembled WGS sequence"/>
</dbReference>
<sequence>MSSEKTINMQKKMLHHPRVLILLVHISLALSDHLPPNTSTNTPPRKSFSEAPTSAKPGCQTKCGNLTVPYPFGIGPNSGCSIGPSFDVNCNNSKPFIARNLEIIAISEQQVRVKNWVASSCYTESGNVTRPYSISINLFDTPYSFSEANRFTVVGCDDLAVIVGSRGRNFTGGCLSVCSQRTDPIDGSCTGIGCCQTPIPKGLKTFSSALASLKNHTEVHSFNPCGYAFVGDKERFEFHISDFEDTAFQNRTIENVPIVLDWAIGNLSCDQVKANSDFACGKNSYCVDSDTGLEGYRCSCSEGYEGNPYLSPGCTDINECENNPCDEHGICANTPGSYSCSCAKGYKGDGTKDGLSCVAVNSQFSVIKFSIGLSVGLLSIFIGVTWLYFGVKKRKLTRMREKFFEQNGGFLLKQQTSNESGIESIKIFSAEELERATNNYSEDHILGKGGYGTVYKGILPDQRIVAIKKSRIMDQSQIEQFINEVIILSQVNHRNVVKLMGCCLEAEVPLLVYEFVSNGTLFHHIHNSSEISWFSWRDRLRIAAEAAGALAYLHSAASMPIIHRDVKSSNILLDDSYTAKISDFGASRLVPLDQTQVTTLVQGTLGYLDPEYFHTSQLTEKSDVYSFGVVLAELMTGRRPLSLNKSKEEKNLATYFIMSMKENRLFQILEPRILREGSLEQLQGIGELVKRCLNLKGEERPTMKEVAMELEGFRRFNRHPWIGQENVEENEALLGEQSGLSSDLYAINIGAEFSTENYSVPHNLDSHMIHPSPR</sequence>
<dbReference type="InterPro" id="IPR000719">
    <property type="entry name" value="Prot_kinase_dom"/>
</dbReference>
<keyword evidence="6 22" id="KW-0812">Transmembrane</keyword>
<feature type="binding site" evidence="20">
    <location>
        <position position="469"/>
    </location>
    <ligand>
        <name>ATP</name>
        <dbReference type="ChEBI" id="CHEBI:30616"/>
    </ligand>
</feature>
<evidence type="ECO:0000256" key="15">
    <source>
        <dbReference type="ARBA" id="ARBA00023180"/>
    </source>
</evidence>
<feature type="domain" description="EGF-like" evidence="25">
    <location>
        <begin position="316"/>
        <end position="352"/>
    </location>
</feature>
<dbReference type="SUPFAM" id="SSF56112">
    <property type="entry name" value="Protein kinase-like (PK-like)"/>
    <property type="match status" value="1"/>
</dbReference>
<evidence type="ECO:0000259" key="24">
    <source>
        <dbReference type="PROSITE" id="PS50011"/>
    </source>
</evidence>
<feature type="region of interest" description="Disordered" evidence="21">
    <location>
        <begin position="34"/>
        <end position="55"/>
    </location>
</feature>
<evidence type="ECO:0000256" key="18">
    <source>
        <dbReference type="ARBA" id="ARBA00058961"/>
    </source>
</evidence>
<keyword evidence="3 19" id="KW-0245">EGF-like domain</keyword>
<evidence type="ECO:0000256" key="16">
    <source>
        <dbReference type="ARBA" id="ARBA00047558"/>
    </source>
</evidence>
<dbReference type="InterPro" id="IPR018097">
    <property type="entry name" value="EGF_Ca-bd_CS"/>
</dbReference>
<dbReference type="FunFam" id="2.10.25.10:FF:000038">
    <property type="entry name" value="Fibrillin 2"/>
    <property type="match status" value="1"/>
</dbReference>
<evidence type="ECO:0000256" key="5">
    <source>
        <dbReference type="ARBA" id="ARBA00022679"/>
    </source>
</evidence>
<dbReference type="PROSITE" id="PS50011">
    <property type="entry name" value="PROTEIN_KINASE_DOM"/>
    <property type="match status" value="1"/>
</dbReference>
<dbReference type="InterPro" id="IPR025287">
    <property type="entry name" value="WAK_GUB"/>
</dbReference>
<comment type="function">
    <text evidence="18">Serine/threonine-protein kinase that may function as a signaling receptor of extracellular matrix component. Binding to pectin may have significance in the control of cell expansion, morphogenesis and development.</text>
</comment>
<evidence type="ECO:0000256" key="6">
    <source>
        <dbReference type="ARBA" id="ARBA00022692"/>
    </source>
</evidence>
<keyword evidence="5 26" id="KW-0808">Transferase</keyword>
<evidence type="ECO:0000256" key="8">
    <source>
        <dbReference type="ARBA" id="ARBA00022737"/>
    </source>
</evidence>
<keyword evidence="7 23" id="KW-0732">Signal</keyword>
<dbReference type="InterPro" id="IPR000152">
    <property type="entry name" value="EGF-type_Asp/Asn_hydroxyl_site"/>
</dbReference>
<dbReference type="EC" id="2.7.11.1" evidence="26"/>
<dbReference type="OrthoDB" id="4062651at2759"/>
<dbReference type="Gene3D" id="2.10.25.10">
    <property type="entry name" value="Laminin"/>
    <property type="match status" value="2"/>
</dbReference>
<keyword evidence="4" id="KW-0597">Phosphoprotein</keyword>
<comment type="catalytic activity">
    <reaction evidence="16">
        <text>L-seryl-[protein] + ATP = O-phospho-L-seryl-[protein] + ADP + H(+)</text>
        <dbReference type="Rhea" id="RHEA:17989"/>
        <dbReference type="Rhea" id="RHEA-COMP:9863"/>
        <dbReference type="Rhea" id="RHEA-COMP:11604"/>
        <dbReference type="ChEBI" id="CHEBI:15378"/>
        <dbReference type="ChEBI" id="CHEBI:29999"/>
        <dbReference type="ChEBI" id="CHEBI:30616"/>
        <dbReference type="ChEBI" id="CHEBI:83421"/>
        <dbReference type="ChEBI" id="CHEBI:456216"/>
    </reaction>
</comment>
<dbReference type="Pfam" id="PF00069">
    <property type="entry name" value="Pkinase"/>
    <property type="match status" value="1"/>
</dbReference>
<dbReference type="AlphaFoldDB" id="A0A2G9GV42"/>
<dbReference type="GO" id="GO:0005509">
    <property type="term" value="F:calcium ion binding"/>
    <property type="evidence" value="ECO:0007669"/>
    <property type="project" value="InterPro"/>
</dbReference>
<feature type="domain" description="Protein kinase" evidence="24">
    <location>
        <begin position="440"/>
        <end position="722"/>
    </location>
</feature>
<evidence type="ECO:0000256" key="2">
    <source>
        <dbReference type="ARBA" id="ARBA00022527"/>
    </source>
</evidence>
<evidence type="ECO:0000256" key="4">
    <source>
        <dbReference type="ARBA" id="ARBA00022553"/>
    </source>
</evidence>
<dbReference type="Gene3D" id="1.10.510.10">
    <property type="entry name" value="Transferase(Phosphotransferase) domain 1"/>
    <property type="match status" value="1"/>
</dbReference>
<reference evidence="27" key="1">
    <citation type="journal article" date="2018" name="Gigascience">
        <title>Genome assembly of the Pink Ipe (Handroanthus impetiginosus, Bignoniaceae), a highly valued, ecologically keystone Neotropical timber forest tree.</title>
        <authorList>
            <person name="Silva-Junior O.B."/>
            <person name="Grattapaglia D."/>
            <person name="Novaes E."/>
            <person name="Collevatti R.G."/>
        </authorList>
    </citation>
    <scope>NUCLEOTIDE SEQUENCE [LARGE SCALE GENOMIC DNA]</scope>
    <source>
        <strain evidence="27">cv. UFG-1</strain>
    </source>
</reference>
<dbReference type="PROSITE" id="PS00108">
    <property type="entry name" value="PROTEIN_KINASE_ST"/>
    <property type="match status" value="1"/>
</dbReference>
<comment type="subcellular location">
    <subcellularLocation>
        <location evidence="1">Membrane</location>
        <topology evidence="1">Single-pass type I membrane protein</topology>
    </subcellularLocation>
</comment>
<evidence type="ECO:0000256" key="23">
    <source>
        <dbReference type="SAM" id="SignalP"/>
    </source>
</evidence>
<dbReference type="Pfam" id="PF13947">
    <property type="entry name" value="GUB_WAK_bind"/>
    <property type="match status" value="1"/>
</dbReference>
<comment type="caution">
    <text evidence="26">The sequence shown here is derived from an EMBL/GenBank/DDBJ whole genome shotgun (WGS) entry which is preliminary data.</text>
</comment>
<dbReference type="CDD" id="cd14066">
    <property type="entry name" value="STKc_IRAK"/>
    <property type="match status" value="1"/>
</dbReference>
<evidence type="ECO:0000313" key="26">
    <source>
        <dbReference type="EMBL" id="PIN08870.1"/>
    </source>
</evidence>
<feature type="chain" id="PRO_5013816070" evidence="23">
    <location>
        <begin position="32"/>
        <end position="774"/>
    </location>
</feature>
<evidence type="ECO:0000256" key="10">
    <source>
        <dbReference type="ARBA" id="ARBA00022777"/>
    </source>
</evidence>
<keyword evidence="14" id="KW-1015">Disulfide bond</keyword>
<evidence type="ECO:0000256" key="1">
    <source>
        <dbReference type="ARBA" id="ARBA00004479"/>
    </source>
</evidence>
<dbReference type="SMART" id="SM00220">
    <property type="entry name" value="S_TKc"/>
    <property type="match status" value="1"/>
</dbReference>
<dbReference type="InterPro" id="IPR045274">
    <property type="entry name" value="WAK-like"/>
</dbReference>
<evidence type="ECO:0000256" key="20">
    <source>
        <dbReference type="PROSITE-ProRule" id="PRU10141"/>
    </source>
</evidence>
<keyword evidence="11 20" id="KW-0067">ATP-binding</keyword>
<dbReference type="FunFam" id="1.10.510.10:FF:000084">
    <property type="entry name" value="Wall-associated receptor kinase 2"/>
    <property type="match status" value="1"/>
</dbReference>
<evidence type="ECO:0000259" key="25">
    <source>
        <dbReference type="PROSITE" id="PS50026"/>
    </source>
</evidence>
<dbReference type="GO" id="GO:0030247">
    <property type="term" value="F:polysaccharide binding"/>
    <property type="evidence" value="ECO:0007669"/>
    <property type="project" value="InterPro"/>
</dbReference>
<organism evidence="26 27">
    <name type="scientific">Handroanthus impetiginosus</name>
    <dbReference type="NCBI Taxonomy" id="429701"/>
    <lineage>
        <taxon>Eukaryota</taxon>
        <taxon>Viridiplantae</taxon>
        <taxon>Streptophyta</taxon>
        <taxon>Embryophyta</taxon>
        <taxon>Tracheophyta</taxon>
        <taxon>Spermatophyta</taxon>
        <taxon>Magnoliopsida</taxon>
        <taxon>eudicotyledons</taxon>
        <taxon>Gunneridae</taxon>
        <taxon>Pentapetalae</taxon>
        <taxon>asterids</taxon>
        <taxon>lamiids</taxon>
        <taxon>Lamiales</taxon>
        <taxon>Bignoniaceae</taxon>
        <taxon>Crescentiina</taxon>
        <taxon>Tabebuia alliance</taxon>
        <taxon>Handroanthus</taxon>
    </lineage>
</organism>
<keyword evidence="8" id="KW-0677">Repeat</keyword>
<dbReference type="GO" id="GO:0005886">
    <property type="term" value="C:plasma membrane"/>
    <property type="evidence" value="ECO:0007669"/>
    <property type="project" value="TreeGrafter"/>
</dbReference>
<evidence type="ECO:0000256" key="17">
    <source>
        <dbReference type="ARBA" id="ARBA00047951"/>
    </source>
</evidence>
<proteinExistence type="predicted"/>
<evidence type="ECO:0000256" key="13">
    <source>
        <dbReference type="ARBA" id="ARBA00023136"/>
    </source>
</evidence>
<gene>
    <name evidence="26" type="ORF">CDL12_18556</name>
</gene>
<keyword evidence="13 22" id="KW-0472">Membrane</keyword>
<dbReference type="SMART" id="SM00181">
    <property type="entry name" value="EGF"/>
    <property type="match status" value="2"/>
</dbReference>
<feature type="transmembrane region" description="Helical" evidence="22">
    <location>
        <begin position="369"/>
        <end position="391"/>
    </location>
</feature>
<dbReference type="Pfam" id="PF07645">
    <property type="entry name" value="EGF_CA"/>
    <property type="match status" value="1"/>
</dbReference>